<dbReference type="EMBL" id="GFTR01003680">
    <property type="protein sequence ID" value="JAW12746.1"/>
    <property type="molecule type" value="Transcribed_RNA"/>
</dbReference>
<organism evidence="3">
    <name type="scientific">Panstrongylus lignarius</name>
    <dbReference type="NCBI Taxonomy" id="156445"/>
    <lineage>
        <taxon>Eukaryota</taxon>
        <taxon>Metazoa</taxon>
        <taxon>Ecdysozoa</taxon>
        <taxon>Arthropoda</taxon>
        <taxon>Hexapoda</taxon>
        <taxon>Insecta</taxon>
        <taxon>Pterygota</taxon>
        <taxon>Neoptera</taxon>
        <taxon>Paraneoptera</taxon>
        <taxon>Hemiptera</taxon>
        <taxon>Heteroptera</taxon>
        <taxon>Panheteroptera</taxon>
        <taxon>Cimicomorpha</taxon>
        <taxon>Reduviidae</taxon>
        <taxon>Triatominae</taxon>
        <taxon>Panstrongylus</taxon>
    </lineage>
</organism>
<evidence type="ECO:0000256" key="1">
    <source>
        <dbReference type="SAM" id="MobiDB-lite"/>
    </source>
</evidence>
<evidence type="ECO:0000313" key="3">
    <source>
        <dbReference type="EMBL" id="JAW12746.1"/>
    </source>
</evidence>
<sequence>MCQITKITFVLAATFALTQPSAIPMWEFLTRGEKMSHLFNMFVKQVAEHCDSSNMPDCQKVLLVYGLTNLAKMEDDSLDKMDPYQRGANDIIWESMMHGSYKKKKTQGNKDYYADAMEPSTNEGNQLGSQEEASTNIEKYTSSPSRYMVGPMVVRVLPDGSPVPRDSPLPKDEDAEEFLAMRSKPVPSISEITSSSTRRHEVVATRRDSHSSTKRSKQ</sequence>
<keyword evidence="2" id="KW-0732">Signal</keyword>
<evidence type="ECO:0008006" key="4">
    <source>
        <dbReference type="Google" id="ProtNLM"/>
    </source>
</evidence>
<dbReference type="AlphaFoldDB" id="A0A224XJS2"/>
<name>A0A224XJS2_9HEMI</name>
<evidence type="ECO:0000256" key="2">
    <source>
        <dbReference type="SAM" id="SignalP"/>
    </source>
</evidence>
<feature type="compositionally biased region" description="Basic and acidic residues" evidence="1">
    <location>
        <begin position="198"/>
        <end position="211"/>
    </location>
</feature>
<protein>
    <recommendedName>
        <fullName evidence="4">Rhythmically expressed gene 5 protein</fullName>
    </recommendedName>
</protein>
<feature type="signal peptide" evidence="2">
    <location>
        <begin position="1"/>
        <end position="18"/>
    </location>
</feature>
<feature type="compositionally biased region" description="Polar residues" evidence="1">
    <location>
        <begin position="119"/>
        <end position="143"/>
    </location>
</feature>
<feature type="region of interest" description="Disordered" evidence="1">
    <location>
        <begin position="117"/>
        <end position="143"/>
    </location>
</feature>
<feature type="region of interest" description="Disordered" evidence="1">
    <location>
        <begin position="158"/>
        <end position="218"/>
    </location>
</feature>
<reference evidence="3" key="1">
    <citation type="journal article" date="2018" name="PLoS Negl. Trop. Dis.">
        <title>An insight into the salivary gland and fat body transcriptome of Panstrongylus lignarius (Hemiptera: Heteroptera), the main vector of Chagas disease in Peru.</title>
        <authorList>
            <person name="Nevoa J.C."/>
            <person name="Mendes M.T."/>
            <person name="da Silva M.V."/>
            <person name="Soares S.C."/>
            <person name="Oliveira C.J.F."/>
            <person name="Ribeiro J.M.C."/>
        </authorList>
    </citation>
    <scope>NUCLEOTIDE SEQUENCE</scope>
</reference>
<feature type="chain" id="PRO_5012510861" description="Rhythmically expressed gene 5 protein" evidence="2">
    <location>
        <begin position="19"/>
        <end position="218"/>
    </location>
</feature>
<proteinExistence type="predicted"/>
<accession>A0A224XJS2</accession>